<keyword evidence="1" id="KW-0479">Metal-binding</keyword>
<dbReference type="SMART" id="SM00066">
    <property type="entry name" value="GAL4"/>
    <property type="match status" value="1"/>
</dbReference>
<dbReference type="PANTHER" id="PTHR47659:SF4">
    <property type="entry name" value="ZN(II)2CYS6 TRANSCRIPTION FACTOR (EUROFUNG)"/>
    <property type="match status" value="1"/>
</dbReference>
<protein>
    <recommendedName>
        <fullName evidence="4">Zn(2)-C6 fungal-type domain-containing protein</fullName>
    </recommendedName>
</protein>
<comment type="caution">
    <text evidence="5">The sequence shown here is derived from an EMBL/GenBank/DDBJ whole genome shotgun (WGS) entry which is preliminary data.</text>
</comment>
<dbReference type="PANTHER" id="PTHR47659">
    <property type="entry name" value="ZN(II)2CYS6 TRANSCRIPTION FACTOR (EUROFUNG)-RELATED"/>
    <property type="match status" value="1"/>
</dbReference>
<dbReference type="GO" id="GO:0000981">
    <property type="term" value="F:DNA-binding transcription factor activity, RNA polymerase II-specific"/>
    <property type="evidence" value="ECO:0007669"/>
    <property type="project" value="InterPro"/>
</dbReference>
<dbReference type="InterPro" id="IPR050335">
    <property type="entry name" value="ERT1_acuK_gluconeogen_tf"/>
</dbReference>
<accession>A0A068SEB1</accession>
<feature type="region of interest" description="Disordered" evidence="3">
    <location>
        <begin position="281"/>
        <end position="319"/>
    </location>
</feature>
<reference evidence="5" key="1">
    <citation type="submission" date="2013-08" db="EMBL/GenBank/DDBJ databases">
        <title>Gene expansion shapes genome architecture in the human pathogen Lichtheimia corymbifera: an evolutionary genomics analysis in the ancient terrestrial Mucorales (Mucoromycotina).</title>
        <authorList>
            <person name="Schwartze V.U."/>
            <person name="Winter S."/>
            <person name="Shelest E."/>
            <person name="Marcet-Houben M."/>
            <person name="Horn F."/>
            <person name="Wehner S."/>
            <person name="Hoffmann K."/>
            <person name="Riege K."/>
            <person name="Sammeth M."/>
            <person name="Nowrousian M."/>
            <person name="Valiante V."/>
            <person name="Linde J."/>
            <person name="Jacobsen I.D."/>
            <person name="Marz M."/>
            <person name="Brakhage A.A."/>
            <person name="Gabaldon T."/>
            <person name="Bocker S."/>
            <person name="Voigt K."/>
        </authorList>
    </citation>
    <scope>NUCLEOTIDE SEQUENCE [LARGE SCALE GENOMIC DNA]</scope>
    <source>
        <strain evidence="5">FSU 9682</strain>
    </source>
</reference>
<evidence type="ECO:0000313" key="6">
    <source>
        <dbReference type="Proteomes" id="UP000027586"/>
    </source>
</evidence>
<feature type="region of interest" description="Disordered" evidence="3">
    <location>
        <begin position="332"/>
        <end position="374"/>
    </location>
</feature>
<proteinExistence type="predicted"/>
<dbReference type="STRING" id="1263082.A0A068SEB1"/>
<evidence type="ECO:0000256" key="3">
    <source>
        <dbReference type="SAM" id="MobiDB-lite"/>
    </source>
</evidence>
<evidence type="ECO:0000256" key="1">
    <source>
        <dbReference type="ARBA" id="ARBA00022723"/>
    </source>
</evidence>
<dbReference type="PROSITE" id="PS50048">
    <property type="entry name" value="ZN2_CY6_FUNGAL_2"/>
    <property type="match status" value="1"/>
</dbReference>
<dbReference type="InterPro" id="IPR036864">
    <property type="entry name" value="Zn2-C6_fun-type_DNA-bd_sf"/>
</dbReference>
<dbReference type="AlphaFoldDB" id="A0A068SEB1"/>
<feature type="region of interest" description="Disordered" evidence="3">
    <location>
        <begin position="409"/>
        <end position="430"/>
    </location>
</feature>
<dbReference type="PROSITE" id="PS00463">
    <property type="entry name" value="ZN2_CY6_FUNGAL_1"/>
    <property type="match status" value="1"/>
</dbReference>
<sequence>MMQQTSILDTSCDFFCDSNNEDVPFMHQDGEKGYQDHPKPSIQTMFKYAPPPDLTTPEDNELTNFDCMNNALSPHMSSYLQYLKDPASMPTFDTLEWPSIPQTQEWVDMGIVDNSAHGLPFYSDSNPLIQDNLQVPSDFWLHAPFDNCIVPPPQQDHRVSISSSLDPCLYDNITHDTSNGMTHEYVSLSDINSFVAETDSQKNTATSMHLSYSTPENLQLLGNMDEQCKEDDESAAIYPWLGLTSYASVPVSLNQLDSDTESSSTTSDPIFKAAASLASSYNPIPKQSSSSSTATSKRKKKAYNKSRQQQHRVMKRSPDSISTLLARQCITPSEDLDNDDGDYYEDDDASDQSFQLSHTSSQARSLVSRKGRNVDKACNHCKRSHLRCDNMRPCRRCVATGKVGCKDVEHKPRGRPRLNKNLTVKSRKAA</sequence>
<feature type="compositionally biased region" description="Polar residues" evidence="3">
    <location>
        <begin position="352"/>
        <end position="365"/>
    </location>
</feature>
<keyword evidence="2" id="KW-0539">Nucleus</keyword>
<dbReference type="InterPro" id="IPR001138">
    <property type="entry name" value="Zn2Cys6_DnaBD"/>
</dbReference>
<keyword evidence="6" id="KW-1185">Reference proteome</keyword>
<evidence type="ECO:0000256" key="2">
    <source>
        <dbReference type="ARBA" id="ARBA00023242"/>
    </source>
</evidence>
<evidence type="ECO:0000313" key="5">
    <source>
        <dbReference type="EMBL" id="CDH60167.1"/>
    </source>
</evidence>
<name>A0A068SEB1_9FUNG</name>
<dbReference type="CDD" id="cd00067">
    <property type="entry name" value="GAL4"/>
    <property type="match status" value="1"/>
</dbReference>
<dbReference type="EMBL" id="CBTN010000084">
    <property type="protein sequence ID" value="CDH60167.1"/>
    <property type="molecule type" value="Genomic_DNA"/>
</dbReference>
<organism evidence="5 6">
    <name type="scientific">Lichtheimia corymbifera JMRC:FSU:9682</name>
    <dbReference type="NCBI Taxonomy" id="1263082"/>
    <lineage>
        <taxon>Eukaryota</taxon>
        <taxon>Fungi</taxon>
        <taxon>Fungi incertae sedis</taxon>
        <taxon>Mucoromycota</taxon>
        <taxon>Mucoromycotina</taxon>
        <taxon>Mucoromycetes</taxon>
        <taxon>Mucorales</taxon>
        <taxon>Lichtheimiaceae</taxon>
        <taxon>Lichtheimia</taxon>
    </lineage>
</organism>
<feature type="compositionally biased region" description="Basic residues" evidence="3">
    <location>
        <begin position="296"/>
        <end position="315"/>
    </location>
</feature>
<dbReference type="VEuPathDB" id="FungiDB:LCOR_10957.1"/>
<dbReference type="GO" id="GO:0008270">
    <property type="term" value="F:zinc ion binding"/>
    <property type="evidence" value="ECO:0007669"/>
    <property type="project" value="InterPro"/>
</dbReference>
<feature type="compositionally biased region" description="Acidic residues" evidence="3">
    <location>
        <begin position="334"/>
        <end position="350"/>
    </location>
</feature>
<dbReference type="Pfam" id="PF00172">
    <property type="entry name" value="Zn_clus"/>
    <property type="match status" value="1"/>
</dbReference>
<dbReference type="SUPFAM" id="SSF57701">
    <property type="entry name" value="Zn2/Cys6 DNA-binding domain"/>
    <property type="match status" value="1"/>
</dbReference>
<gene>
    <name evidence="5" type="ORF">LCOR_10957.1</name>
</gene>
<feature type="domain" description="Zn(2)-C6 fungal-type" evidence="4">
    <location>
        <begin position="377"/>
        <end position="405"/>
    </location>
</feature>
<dbReference type="OrthoDB" id="1555531at2759"/>
<dbReference type="Proteomes" id="UP000027586">
    <property type="component" value="Unassembled WGS sequence"/>
</dbReference>
<dbReference type="Gene3D" id="4.10.240.10">
    <property type="entry name" value="Zn(2)-C6 fungal-type DNA-binding domain"/>
    <property type="match status" value="1"/>
</dbReference>
<evidence type="ECO:0000259" key="4">
    <source>
        <dbReference type="PROSITE" id="PS50048"/>
    </source>
</evidence>